<accession>A0A915B4L5</accession>
<keyword evidence="6 8" id="KW-0456">Lyase</keyword>
<dbReference type="CDD" id="cd00326">
    <property type="entry name" value="alpha_CA"/>
    <property type="match status" value="1"/>
</dbReference>
<organism evidence="10 11">
    <name type="scientific">Parascaris univalens</name>
    <name type="common">Nematode worm</name>
    <dbReference type="NCBI Taxonomy" id="6257"/>
    <lineage>
        <taxon>Eukaryota</taxon>
        <taxon>Metazoa</taxon>
        <taxon>Ecdysozoa</taxon>
        <taxon>Nematoda</taxon>
        <taxon>Chromadorea</taxon>
        <taxon>Rhabditida</taxon>
        <taxon>Spirurina</taxon>
        <taxon>Ascaridomorpha</taxon>
        <taxon>Ascaridoidea</taxon>
        <taxon>Ascarididae</taxon>
        <taxon>Parascaris</taxon>
    </lineage>
</organism>
<dbReference type="InterPro" id="IPR018338">
    <property type="entry name" value="Carbonic_anhydrase_a-class_CS"/>
</dbReference>
<comment type="cofactor">
    <cofactor evidence="1 8">
        <name>Zn(2+)</name>
        <dbReference type="ChEBI" id="CHEBI:29105"/>
    </cofactor>
</comment>
<protein>
    <recommendedName>
        <fullName evidence="3 8">Carbonic anhydrase</fullName>
        <ecNumber evidence="3 8">4.2.1.1</ecNumber>
    </recommendedName>
</protein>
<dbReference type="PROSITE" id="PS51144">
    <property type="entry name" value="ALPHA_CA_2"/>
    <property type="match status" value="1"/>
</dbReference>
<comment type="similarity">
    <text evidence="2 8">Belongs to the alpha-carbonic anhydrase family.</text>
</comment>
<dbReference type="SMART" id="SM01057">
    <property type="entry name" value="Carb_anhydrase"/>
    <property type="match status" value="1"/>
</dbReference>
<dbReference type="InterPro" id="IPR023561">
    <property type="entry name" value="Carbonic_anhydrase_a-class"/>
</dbReference>
<dbReference type="InterPro" id="IPR036398">
    <property type="entry name" value="CA_dom_sf"/>
</dbReference>
<dbReference type="WBParaSite" id="PgR025_g006_t01">
    <property type="protein sequence ID" value="PgR025_g006_t01"/>
    <property type="gene ID" value="PgR025_g006"/>
</dbReference>
<evidence type="ECO:0000256" key="1">
    <source>
        <dbReference type="ARBA" id="ARBA00001947"/>
    </source>
</evidence>
<dbReference type="InterPro" id="IPR001148">
    <property type="entry name" value="CA_dom"/>
</dbReference>
<evidence type="ECO:0000256" key="7">
    <source>
        <dbReference type="ARBA" id="ARBA00048348"/>
    </source>
</evidence>
<sequence length="210" mass="23891">MTRIRDFPDLIFNHYDVLGTVIAGNNGDTGILAEIVQGFTSWTRQPTISGGGLNGSYKLQQFHFHWDKISNTGSEHAINKLHYALEVHFVHIREDLTFEEAQNTPNGIAVLAIFFAIDNRQSQLKSFEELFNLTMEVGSQSVVSCRPSDFLPMNRDVWFRYTGSLTTPPCSETVIWTIFAEPIYVDESQVCYAEIDTQFSQRSLERGSQR</sequence>
<dbReference type="Pfam" id="PF00194">
    <property type="entry name" value="Carb_anhydrase"/>
    <property type="match status" value="1"/>
</dbReference>
<dbReference type="Proteomes" id="UP000887569">
    <property type="component" value="Unplaced"/>
</dbReference>
<dbReference type="GO" id="GO:0008270">
    <property type="term" value="F:zinc ion binding"/>
    <property type="evidence" value="ECO:0007669"/>
    <property type="project" value="UniProtKB-UniRule"/>
</dbReference>
<reference evidence="11" key="1">
    <citation type="submission" date="2022-11" db="UniProtKB">
        <authorList>
            <consortium name="WormBaseParasite"/>
        </authorList>
    </citation>
    <scope>IDENTIFICATION</scope>
</reference>
<feature type="domain" description="Alpha-carbonic anhydrase" evidence="9">
    <location>
        <begin position="1"/>
        <end position="210"/>
    </location>
</feature>
<dbReference type="PROSITE" id="PS00162">
    <property type="entry name" value="ALPHA_CA_1"/>
    <property type="match status" value="1"/>
</dbReference>
<evidence type="ECO:0000256" key="4">
    <source>
        <dbReference type="ARBA" id="ARBA00022723"/>
    </source>
</evidence>
<keyword evidence="4 8" id="KW-0479">Metal-binding</keyword>
<comment type="catalytic activity">
    <reaction evidence="7 8">
        <text>hydrogencarbonate + H(+) = CO2 + H2O</text>
        <dbReference type="Rhea" id="RHEA:10748"/>
        <dbReference type="ChEBI" id="CHEBI:15377"/>
        <dbReference type="ChEBI" id="CHEBI:15378"/>
        <dbReference type="ChEBI" id="CHEBI:16526"/>
        <dbReference type="ChEBI" id="CHEBI:17544"/>
        <dbReference type="EC" id="4.2.1.1"/>
    </reaction>
</comment>
<dbReference type="AlphaFoldDB" id="A0A915B4L5"/>
<dbReference type="EC" id="4.2.1.1" evidence="3 8"/>
<dbReference type="GO" id="GO:0005737">
    <property type="term" value="C:cytoplasm"/>
    <property type="evidence" value="ECO:0007669"/>
    <property type="project" value="TreeGrafter"/>
</dbReference>
<evidence type="ECO:0000313" key="11">
    <source>
        <dbReference type="WBParaSite" id="PgR025_g006_t01"/>
    </source>
</evidence>
<evidence type="ECO:0000256" key="6">
    <source>
        <dbReference type="ARBA" id="ARBA00023239"/>
    </source>
</evidence>
<evidence type="ECO:0000256" key="3">
    <source>
        <dbReference type="ARBA" id="ARBA00012925"/>
    </source>
</evidence>
<name>A0A915B4L5_PARUN</name>
<keyword evidence="10" id="KW-1185">Reference proteome</keyword>
<evidence type="ECO:0000313" key="10">
    <source>
        <dbReference type="Proteomes" id="UP000887569"/>
    </source>
</evidence>
<dbReference type="GO" id="GO:0004089">
    <property type="term" value="F:carbonate dehydratase activity"/>
    <property type="evidence" value="ECO:0007669"/>
    <property type="project" value="UniProtKB-UniRule"/>
</dbReference>
<evidence type="ECO:0000256" key="8">
    <source>
        <dbReference type="RuleBase" id="RU367011"/>
    </source>
</evidence>
<comment type="function">
    <text evidence="8">Reversible hydration of carbon dioxide.</text>
</comment>
<dbReference type="PANTHER" id="PTHR18952:SF141">
    <property type="entry name" value="CARBONIC ANHYDRASE"/>
    <property type="match status" value="1"/>
</dbReference>
<dbReference type="PANTHER" id="PTHR18952">
    <property type="entry name" value="CARBONIC ANHYDRASE"/>
    <property type="match status" value="1"/>
</dbReference>
<keyword evidence="5 8" id="KW-0862">Zinc</keyword>
<dbReference type="SUPFAM" id="SSF51069">
    <property type="entry name" value="Carbonic anhydrase"/>
    <property type="match status" value="1"/>
</dbReference>
<dbReference type="Gene3D" id="3.10.200.10">
    <property type="entry name" value="Alpha carbonic anhydrase"/>
    <property type="match status" value="1"/>
</dbReference>
<evidence type="ECO:0000259" key="9">
    <source>
        <dbReference type="PROSITE" id="PS51144"/>
    </source>
</evidence>
<evidence type="ECO:0000256" key="5">
    <source>
        <dbReference type="ARBA" id="ARBA00022833"/>
    </source>
</evidence>
<evidence type="ECO:0000256" key="2">
    <source>
        <dbReference type="ARBA" id="ARBA00010718"/>
    </source>
</evidence>
<proteinExistence type="inferred from homology"/>